<reference evidence="2 3" key="1">
    <citation type="submission" date="2023-03" db="EMBL/GenBank/DDBJ databases">
        <title>High recombination rates correlate with genetic variation in Cardiocondyla obscurior ants.</title>
        <authorList>
            <person name="Errbii M."/>
        </authorList>
    </citation>
    <scope>NUCLEOTIDE SEQUENCE [LARGE SCALE GENOMIC DNA]</scope>
    <source>
        <strain evidence="2">Alpha-2009</strain>
        <tissue evidence="2">Whole body</tissue>
    </source>
</reference>
<name>A0AAW2EF08_9HYME</name>
<organism evidence="2 3">
    <name type="scientific">Cardiocondyla obscurior</name>
    <dbReference type="NCBI Taxonomy" id="286306"/>
    <lineage>
        <taxon>Eukaryota</taxon>
        <taxon>Metazoa</taxon>
        <taxon>Ecdysozoa</taxon>
        <taxon>Arthropoda</taxon>
        <taxon>Hexapoda</taxon>
        <taxon>Insecta</taxon>
        <taxon>Pterygota</taxon>
        <taxon>Neoptera</taxon>
        <taxon>Endopterygota</taxon>
        <taxon>Hymenoptera</taxon>
        <taxon>Apocrita</taxon>
        <taxon>Aculeata</taxon>
        <taxon>Formicoidea</taxon>
        <taxon>Formicidae</taxon>
        <taxon>Myrmicinae</taxon>
        <taxon>Cardiocondyla</taxon>
    </lineage>
</organism>
<dbReference type="Proteomes" id="UP001430953">
    <property type="component" value="Unassembled WGS sequence"/>
</dbReference>
<dbReference type="AlphaFoldDB" id="A0AAW2EF08"/>
<keyword evidence="1" id="KW-0472">Membrane</keyword>
<keyword evidence="1" id="KW-1133">Transmembrane helix</keyword>
<proteinExistence type="predicted"/>
<keyword evidence="1" id="KW-0812">Transmembrane</keyword>
<evidence type="ECO:0000256" key="1">
    <source>
        <dbReference type="SAM" id="Phobius"/>
    </source>
</evidence>
<keyword evidence="3" id="KW-1185">Reference proteome</keyword>
<comment type="caution">
    <text evidence="2">The sequence shown here is derived from an EMBL/GenBank/DDBJ whole genome shotgun (WGS) entry which is preliminary data.</text>
</comment>
<sequence>MRNLRESRIRRREQSNFAIVVILVICLACRCFFFHRAKRILICGLFVTCVDRASAIAMILSTITLSKKQSTSGDTFTDERSDVKNTPRAFVTFPSRLVSPYFGHGKEEKKKKKKKKKTDTHYLHWICPRFENDSGIYDMTVYSV</sequence>
<gene>
    <name evidence="2" type="ORF">PUN28_018840</name>
</gene>
<evidence type="ECO:0000313" key="2">
    <source>
        <dbReference type="EMBL" id="KAL0101303.1"/>
    </source>
</evidence>
<feature type="transmembrane region" description="Helical" evidence="1">
    <location>
        <begin position="15"/>
        <end position="33"/>
    </location>
</feature>
<evidence type="ECO:0000313" key="3">
    <source>
        <dbReference type="Proteomes" id="UP001430953"/>
    </source>
</evidence>
<dbReference type="EMBL" id="JADYXP020000024">
    <property type="protein sequence ID" value="KAL0101303.1"/>
    <property type="molecule type" value="Genomic_DNA"/>
</dbReference>
<accession>A0AAW2EF08</accession>
<protein>
    <submittedName>
        <fullName evidence="2">Uncharacterized protein</fullName>
    </submittedName>
</protein>